<keyword evidence="2" id="KW-1185">Reference proteome</keyword>
<gene>
    <name evidence="1" type="ORF">SAMN04488557_1296</name>
</gene>
<evidence type="ECO:0000313" key="1">
    <source>
        <dbReference type="EMBL" id="SFV29633.1"/>
    </source>
</evidence>
<proteinExistence type="predicted"/>
<protein>
    <submittedName>
        <fullName evidence="1">Uncharacterized protein</fullName>
    </submittedName>
</protein>
<accession>A0A1I7N4X4</accession>
<reference evidence="2" key="1">
    <citation type="submission" date="2016-10" db="EMBL/GenBank/DDBJ databases">
        <authorList>
            <person name="Varghese N."/>
            <person name="Submissions S."/>
        </authorList>
    </citation>
    <scope>NUCLEOTIDE SEQUENCE [LARGE SCALE GENOMIC DNA]</scope>
    <source>
        <strain evidence="2">DSM 1565</strain>
    </source>
</reference>
<dbReference type="Proteomes" id="UP000199423">
    <property type="component" value="Unassembled WGS sequence"/>
</dbReference>
<sequence length="94" mass="10817">MPFAPPQRGRSIEYFILHDAKPTGQSVGLYANREIPESVVDDFGRRYVFAGIAPRRQNGDFDVDALRSGEFILKPGLLYRIERRQPSWFGSLFR</sequence>
<evidence type="ECO:0000313" key="2">
    <source>
        <dbReference type="Proteomes" id="UP000199423"/>
    </source>
</evidence>
<organism evidence="1 2">
    <name type="scientific">Hyphomicrobium facile</name>
    <dbReference type="NCBI Taxonomy" id="51670"/>
    <lineage>
        <taxon>Bacteria</taxon>
        <taxon>Pseudomonadati</taxon>
        <taxon>Pseudomonadota</taxon>
        <taxon>Alphaproteobacteria</taxon>
        <taxon>Hyphomicrobiales</taxon>
        <taxon>Hyphomicrobiaceae</taxon>
        <taxon>Hyphomicrobium</taxon>
    </lineage>
</organism>
<dbReference type="RefSeq" id="WP_092865676.1">
    <property type="nucleotide sequence ID" value="NZ_FPCH01000001.1"/>
</dbReference>
<dbReference type="AlphaFoldDB" id="A0A1I7N4X4"/>
<name>A0A1I7N4X4_9HYPH</name>
<dbReference type="EMBL" id="FPCH01000001">
    <property type="protein sequence ID" value="SFV29633.1"/>
    <property type="molecule type" value="Genomic_DNA"/>
</dbReference>
<dbReference type="OrthoDB" id="8083457at2"/>